<dbReference type="Pfam" id="PF11066">
    <property type="entry name" value="DUF2867"/>
    <property type="match status" value="1"/>
</dbReference>
<sequence>MSDSISVVQSIDSLKKLMKDADYMDSKSFTGDCTLIHFLDRMLRYEPVWLRWLYIVRSVLAKLMRLEHDEVGHAKAKVNKFDFTPGGKVDFFTSLDFKADEYWVGEAEDKHLSGYVGVVAEVRPSGRTEFHLFTIVHYRNWTGPVYFNLIRPFHHLIVYFMGKHAVAN</sequence>
<proteinExistence type="predicted"/>
<accession>L0RGZ1</accession>
<dbReference type="OrthoDB" id="7058586at2"/>
<evidence type="ECO:0000313" key="1">
    <source>
        <dbReference type="EMBL" id="CCO24851.1"/>
    </source>
</evidence>
<organism evidence="1 2">
    <name type="scientific">Maridesulfovibrio hydrothermalis AM13 = DSM 14728</name>
    <dbReference type="NCBI Taxonomy" id="1121451"/>
    <lineage>
        <taxon>Bacteria</taxon>
        <taxon>Pseudomonadati</taxon>
        <taxon>Thermodesulfobacteriota</taxon>
        <taxon>Desulfovibrionia</taxon>
        <taxon>Desulfovibrionales</taxon>
        <taxon>Desulfovibrionaceae</taxon>
        <taxon>Maridesulfovibrio</taxon>
    </lineage>
</organism>
<dbReference type="EMBL" id="FO203522">
    <property type="protein sequence ID" value="CCO24851.1"/>
    <property type="molecule type" value="Genomic_DNA"/>
</dbReference>
<gene>
    <name evidence="1" type="ORF">DESAM_22584</name>
</gene>
<dbReference type="Proteomes" id="UP000010808">
    <property type="component" value="Chromosome"/>
</dbReference>
<dbReference type="eggNOG" id="ENOG50331AP">
    <property type="taxonomic scope" value="Bacteria"/>
</dbReference>
<dbReference type="AlphaFoldDB" id="L0RGZ1"/>
<keyword evidence="2" id="KW-1185">Reference proteome</keyword>
<evidence type="ECO:0000313" key="2">
    <source>
        <dbReference type="Proteomes" id="UP000010808"/>
    </source>
</evidence>
<protein>
    <recommendedName>
        <fullName evidence="3">DUF2867 domain-containing protein</fullName>
    </recommendedName>
</protein>
<dbReference type="PATRIC" id="fig|1121451.3.peg.2795"/>
<dbReference type="InterPro" id="IPR021295">
    <property type="entry name" value="DUF2867"/>
</dbReference>
<name>L0RGZ1_9BACT</name>
<dbReference type="HOGENOM" id="CLU_116730_1_1_7"/>
<evidence type="ECO:0008006" key="3">
    <source>
        <dbReference type="Google" id="ProtNLM"/>
    </source>
</evidence>
<dbReference type="STRING" id="1121451.DESAM_22584"/>
<reference evidence="1 2" key="1">
    <citation type="submission" date="2012-10" db="EMBL/GenBank/DDBJ databases">
        <authorList>
            <person name="Genoscope - CEA"/>
        </authorList>
    </citation>
    <scope>NUCLEOTIDE SEQUENCE [LARGE SCALE GENOMIC DNA]</scope>
    <source>
        <strain evidence="2">AM13 / DSM 14728</strain>
    </source>
</reference>
<dbReference type="RefSeq" id="WP_015337449.1">
    <property type="nucleotide sequence ID" value="NC_020055.1"/>
</dbReference>
<dbReference type="KEGG" id="dhy:DESAM_22584"/>